<keyword evidence="2" id="KW-0812">Transmembrane</keyword>
<reference evidence="3" key="1">
    <citation type="submission" date="2023-01" db="EMBL/GenBank/DDBJ databases">
        <title>The growth and conidiation of Purpureocillium lavendulum are regulated by nitrogen source and histone H3K14 acetylation.</title>
        <authorList>
            <person name="Tang P."/>
            <person name="Han J."/>
            <person name="Zhang C."/>
            <person name="Tang P."/>
            <person name="Qi F."/>
            <person name="Zhang K."/>
            <person name="Liang L."/>
        </authorList>
    </citation>
    <scope>NUCLEOTIDE SEQUENCE</scope>
    <source>
        <strain evidence="3">YMF1.00683</strain>
    </source>
</reference>
<sequence>MGVVGAAIKFIAIPITLVVLLAFVAFVVISIRNKKKGQKDIEQTETFTEFRLPQAPPPTYNKLPPQTTAMPPSGNHAGTGSS</sequence>
<protein>
    <submittedName>
        <fullName evidence="3">Chitin synthesis regulation, resistance to congo red domain-containing protein</fullName>
    </submittedName>
</protein>
<evidence type="ECO:0000256" key="1">
    <source>
        <dbReference type="SAM" id="MobiDB-lite"/>
    </source>
</evidence>
<feature type="transmembrane region" description="Helical" evidence="2">
    <location>
        <begin position="6"/>
        <end position="29"/>
    </location>
</feature>
<organism evidence="3 4">
    <name type="scientific">Purpureocillium lavendulum</name>
    <dbReference type="NCBI Taxonomy" id="1247861"/>
    <lineage>
        <taxon>Eukaryota</taxon>
        <taxon>Fungi</taxon>
        <taxon>Dikarya</taxon>
        <taxon>Ascomycota</taxon>
        <taxon>Pezizomycotina</taxon>
        <taxon>Sordariomycetes</taxon>
        <taxon>Hypocreomycetidae</taxon>
        <taxon>Hypocreales</taxon>
        <taxon>Ophiocordycipitaceae</taxon>
        <taxon>Purpureocillium</taxon>
    </lineage>
</organism>
<keyword evidence="2" id="KW-1133">Transmembrane helix</keyword>
<keyword evidence="2" id="KW-0472">Membrane</keyword>
<keyword evidence="4" id="KW-1185">Reference proteome</keyword>
<name>A0AB34FTQ8_9HYPO</name>
<proteinExistence type="predicted"/>
<dbReference type="EMBL" id="JAQHRD010000004">
    <property type="protein sequence ID" value="KAJ6442201.1"/>
    <property type="molecule type" value="Genomic_DNA"/>
</dbReference>
<dbReference type="Proteomes" id="UP001163105">
    <property type="component" value="Unassembled WGS sequence"/>
</dbReference>
<evidence type="ECO:0000313" key="4">
    <source>
        <dbReference type="Proteomes" id="UP001163105"/>
    </source>
</evidence>
<feature type="compositionally biased region" description="Polar residues" evidence="1">
    <location>
        <begin position="64"/>
        <end position="82"/>
    </location>
</feature>
<feature type="region of interest" description="Disordered" evidence="1">
    <location>
        <begin position="47"/>
        <end position="82"/>
    </location>
</feature>
<evidence type="ECO:0000256" key="2">
    <source>
        <dbReference type="SAM" id="Phobius"/>
    </source>
</evidence>
<accession>A0AB34FTQ8</accession>
<gene>
    <name evidence="3" type="ORF">O9K51_05754</name>
</gene>
<evidence type="ECO:0000313" key="3">
    <source>
        <dbReference type="EMBL" id="KAJ6442201.1"/>
    </source>
</evidence>
<dbReference type="AlphaFoldDB" id="A0AB34FTQ8"/>
<comment type="caution">
    <text evidence="3">The sequence shown here is derived from an EMBL/GenBank/DDBJ whole genome shotgun (WGS) entry which is preliminary data.</text>
</comment>